<feature type="compositionally biased region" description="Polar residues" evidence="1">
    <location>
        <begin position="616"/>
        <end position="629"/>
    </location>
</feature>
<dbReference type="EMBL" id="JANBPK010000813">
    <property type="protein sequence ID" value="KAJ2931019.1"/>
    <property type="molecule type" value="Genomic_DNA"/>
</dbReference>
<proteinExistence type="predicted"/>
<sequence length="638" mass="71593">MTFEIYSRAIPGAVLFGLIVLHHLLSAFGPRFIPLFTWLDLLLMLSELAFGIVAVVGFWAYVENYRWFPKRAIGGIFSIWLLTILLAVLLCTKVIQLVDARGSTFSQRLDILRDRVSDGPGQERLKRLSGGESISWWRGEPFWIAFLRGLLALLVIASLAIFGLFEIVLEPVSEMGLTPHRVFRSEYLPLTFNSTTPIVWNLIVRLRESISLMPLWSVPTGKDPSQGPFGPECEIIEATQDMLPKYVNLEYVEVVIFHCPPRVPIPPDQAYSFHPLSHDRANTRPNLFLKANFTGLMAPGVFPNTRADMIFDSLKVYLALTNNTEDALLTTRPIPLLPGSNLVGVADLMLYDTFMIADIPYTGPEPGVNDPRFRLRVPTGTDVATLRIACQSDPREWTVIQDYRNKSILGGIAALGGLGAFLSIFFVIWFGNSLLGIVYRTKPLTPFGIFHHLENQKARLSTSTNEKYGALRSDLQSLKENPGLLTFIFDTLIDLDIVAEEHPHRVNSRRRRKAKLRDVERDRNMELQGSNEDEEVDARIQELEEPSSPSRSPIRRSSNDNGAESVSSDSDSDHEGQRPCESVSKEAIEPSLDDDERRPLVATLSSSRGASKRKTFPSSSIQFPNNFDASKTHQEAQQ</sequence>
<dbReference type="Proteomes" id="UP001140091">
    <property type="component" value="Unassembled WGS sequence"/>
</dbReference>
<accession>A0A9W8JDV9</accession>
<comment type="caution">
    <text evidence="3">The sequence shown here is derived from an EMBL/GenBank/DDBJ whole genome shotgun (WGS) entry which is preliminary data.</text>
</comment>
<organism evidence="3 4">
    <name type="scientific">Candolleomyces eurysporus</name>
    <dbReference type="NCBI Taxonomy" id="2828524"/>
    <lineage>
        <taxon>Eukaryota</taxon>
        <taxon>Fungi</taxon>
        <taxon>Dikarya</taxon>
        <taxon>Basidiomycota</taxon>
        <taxon>Agaricomycotina</taxon>
        <taxon>Agaricomycetes</taxon>
        <taxon>Agaricomycetidae</taxon>
        <taxon>Agaricales</taxon>
        <taxon>Agaricineae</taxon>
        <taxon>Psathyrellaceae</taxon>
        <taxon>Candolleomyces</taxon>
    </lineage>
</organism>
<keyword evidence="2" id="KW-0812">Transmembrane</keyword>
<keyword evidence="4" id="KW-1185">Reference proteome</keyword>
<reference evidence="3" key="1">
    <citation type="submission" date="2022-06" db="EMBL/GenBank/DDBJ databases">
        <title>Genome Sequence of Candolleomyces eurysporus.</title>
        <authorList>
            <person name="Buettner E."/>
        </authorList>
    </citation>
    <scope>NUCLEOTIDE SEQUENCE</scope>
    <source>
        <strain evidence="3">VTCC 930004</strain>
    </source>
</reference>
<feature type="transmembrane region" description="Helical" evidence="2">
    <location>
        <begin position="408"/>
        <end position="431"/>
    </location>
</feature>
<protein>
    <submittedName>
        <fullName evidence="3">Uncharacterized protein</fullName>
    </submittedName>
</protein>
<feature type="region of interest" description="Disordered" evidence="1">
    <location>
        <begin position="521"/>
        <end position="638"/>
    </location>
</feature>
<evidence type="ECO:0000313" key="3">
    <source>
        <dbReference type="EMBL" id="KAJ2931019.1"/>
    </source>
</evidence>
<keyword evidence="2" id="KW-0472">Membrane</keyword>
<dbReference type="AlphaFoldDB" id="A0A9W8JDV9"/>
<evidence type="ECO:0000256" key="1">
    <source>
        <dbReference type="SAM" id="MobiDB-lite"/>
    </source>
</evidence>
<evidence type="ECO:0000313" key="4">
    <source>
        <dbReference type="Proteomes" id="UP001140091"/>
    </source>
</evidence>
<dbReference type="OrthoDB" id="3227921at2759"/>
<evidence type="ECO:0000256" key="2">
    <source>
        <dbReference type="SAM" id="Phobius"/>
    </source>
</evidence>
<feature type="non-terminal residue" evidence="3">
    <location>
        <position position="1"/>
    </location>
</feature>
<feature type="compositionally biased region" description="Low complexity" evidence="1">
    <location>
        <begin position="546"/>
        <end position="556"/>
    </location>
</feature>
<gene>
    <name evidence="3" type="ORF">H1R20_g6097</name>
</gene>
<feature type="transmembrane region" description="Helical" evidence="2">
    <location>
        <begin position="74"/>
        <end position="95"/>
    </location>
</feature>
<feature type="transmembrane region" description="Helical" evidence="2">
    <location>
        <begin position="41"/>
        <end position="62"/>
    </location>
</feature>
<keyword evidence="2" id="KW-1133">Transmembrane helix</keyword>
<feature type="transmembrane region" description="Helical" evidence="2">
    <location>
        <begin position="142"/>
        <end position="165"/>
    </location>
</feature>
<feature type="compositionally biased region" description="Basic and acidic residues" evidence="1">
    <location>
        <begin position="571"/>
        <end position="588"/>
    </location>
</feature>
<name>A0A9W8JDV9_9AGAR</name>
<feature type="transmembrane region" description="Helical" evidence="2">
    <location>
        <begin position="12"/>
        <end position="29"/>
    </location>
</feature>